<evidence type="ECO:0000313" key="1">
    <source>
        <dbReference type="EMBL" id="KPC64611.1"/>
    </source>
</evidence>
<comment type="caution">
    <text evidence="1">The sequence shown here is derived from an EMBL/GenBank/DDBJ whole genome shotgun (WGS) entry which is preliminary data.</text>
</comment>
<sequence>MEDLAELWLEGCVMAVVHAAGAEQGYWVDDTGLSHDDGSSNWWQLIPFGGDRAVLMGKDHELSGDLYDDLPQALSAGPGWLRDAWARDDRGLRSTVRAKAPIGFFHWADADGTQDRVPTDGADDGSGLVRAPYSGFNCRLFEPYYEVGDLNEAYAFADALFAAARARALTAEVLLPVLGCADPDRTRPFDLDSALRTAAAAGLTSDSRISELPFL</sequence>
<accession>A0A0N0H1L7</accession>
<name>A0A0N0H1L7_9ACTN</name>
<keyword evidence="2" id="KW-1185">Reference proteome</keyword>
<organism evidence="1 2">
    <name type="scientific">Streptomyces chattanoogensis</name>
    <dbReference type="NCBI Taxonomy" id="66876"/>
    <lineage>
        <taxon>Bacteria</taxon>
        <taxon>Bacillati</taxon>
        <taxon>Actinomycetota</taxon>
        <taxon>Actinomycetes</taxon>
        <taxon>Kitasatosporales</taxon>
        <taxon>Streptomycetaceae</taxon>
        <taxon>Streptomyces</taxon>
    </lineage>
</organism>
<evidence type="ECO:0000313" key="2">
    <source>
        <dbReference type="Proteomes" id="UP000037982"/>
    </source>
</evidence>
<dbReference type="EMBL" id="LGKG01000079">
    <property type="protein sequence ID" value="KPC64611.1"/>
    <property type="molecule type" value="Genomic_DNA"/>
</dbReference>
<reference evidence="2" key="1">
    <citation type="submission" date="2015-07" db="EMBL/GenBank/DDBJ databases">
        <authorList>
            <person name="Ju K.-S."/>
            <person name="Doroghazi J.R."/>
            <person name="Metcalf W.W."/>
        </authorList>
    </citation>
    <scope>NUCLEOTIDE SEQUENCE [LARGE SCALE GENOMIC DNA]</scope>
    <source>
        <strain evidence="2">NRRL ISP-5002</strain>
    </source>
</reference>
<dbReference type="PATRIC" id="fig|66876.3.peg.2254"/>
<dbReference type="Proteomes" id="UP000037982">
    <property type="component" value="Unassembled WGS sequence"/>
</dbReference>
<protein>
    <submittedName>
        <fullName evidence="1">Uncharacterized protein</fullName>
    </submittedName>
</protein>
<gene>
    <name evidence="1" type="ORF">ADL29_10405</name>
</gene>
<dbReference type="AlphaFoldDB" id="A0A0N0H1L7"/>
<proteinExistence type="predicted"/>